<dbReference type="InterPro" id="IPR017290">
    <property type="entry name" value="RNase_H_bac"/>
</dbReference>
<name>A0A5C5YKR1_9BACT</name>
<comment type="catalytic activity">
    <reaction evidence="11">
        <text>Endonucleolytic cleavage to 5'-phosphomonoester.</text>
        <dbReference type="EC" id="3.1.26.4"/>
    </reaction>
</comment>
<accession>A0A5C5YKR1</accession>
<evidence type="ECO:0000256" key="1">
    <source>
        <dbReference type="ARBA" id="ARBA00001946"/>
    </source>
</evidence>
<comment type="cofactor">
    <cofactor evidence="12">
        <name>Mn(2+)</name>
        <dbReference type="ChEBI" id="CHEBI:29035"/>
    </cofactor>
    <cofactor evidence="12">
        <name>Mg(2+)</name>
        <dbReference type="ChEBI" id="CHEBI:18420"/>
    </cofactor>
    <text evidence="12">Binds 2 metal ions per subunit. Manganese or magnesium.</text>
</comment>
<evidence type="ECO:0000313" key="15">
    <source>
        <dbReference type="Proteomes" id="UP000318053"/>
    </source>
</evidence>
<feature type="binding site" evidence="12">
    <location>
        <position position="154"/>
    </location>
    <ligand>
        <name>Mg(2+)</name>
        <dbReference type="ChEBI" id="CHEBI:18420"/>
        <label>2</label>
    </ligand>
</feature>
<dbReference type="Pfam" id="PF01693">
    <property type="entry name" value="Cauli_VI"/>
    <property type="match status" value="1"/>
</dbReference>
<feature type="binding site" evidence="12">
    <location>
        <position position="130"/>
    </location>
    <ligand>
        <name>Mg(2+)</name>
        <dbReference type="ChEBI" id="CHEBI:18420"/>
        <label>2</label>
    </ligand>
</feature>
<comment type="caution">
    <text evidence="14">The sequence shown here is derived from an EMBL/GenBank/DDBJ whole genome shotgun (WGS) entry which is preliminary data.</text>
</comment>
<keyword evidence="10 11" id="KW-0460">Magnesium</keyword>
<evidence type="ECO:0000256" key="11">
    <source>
        <dbReference type="PIRNR" id="PIRNR037839"/>
    </source>
</evidence>
<dbReference type="GO" id="GO:0005737">
    <property type="term" value="C:cytoplasm"/>
    <property type="evidence" value="ECO:0007669"/>
    <property type="project" value="UniProtKB-SubCell"/>
</dbReference>
<sequence>MSAKKPKSYVVWEGFHPGIYPTWERCRQEISGFSNAKYKSFSTRAAAEQAFADGPDSYWGKGGSGSKKTPTPKIDREDLAALGVDMTAWAVDAACQGNPGKLEYQGVEIESGTDLFHMGPYPEGTVNIGEFLAIVHALALLDHGNQYETAIYSDSEIGRRWVREGVCKTKLPPTADNQRLFNLVRRAEKWLSEHRVRNPILKWETKRWGEIPADFGRK</sequence>
<protein>
    <recommendedName>
        <fullName evidence="5 11">Ribonuclease H</fullName>
        <ecNumber evidence="4 11">3.1.26.4</ecNumber>
    </recommendedName>
</protein>
<feature type="binding site" evidence="12">
    <location>
        <position position="92"/>
    </location>
    <ligand>
        <name>Mg(2+)</name>
        <dbReference type="ChEBI" id="CHEBI:18420"/>
        <label>1</label>
    </ligand>
</feature>
<feature type="domain" description="RNase H type-1" evidence="13">
    <location>
        <begin position="83"/>
        <end position="218"/>
    </location>
</feature>
<evidence type="ECO:0000256" key="6">
    <source>
        <dbReference type="ARBA" id="ARBA00022722"/>
    </source>
</evidence>
<gene>
    <name evidence="14" type="primary">rnhA_2</name>
    <name evidence="14" type="ORF">CA85_06590</name>
</gene>
<evidence type="ECO:0000259" key="13">
    <source>
        <dbReference type="PROSITE" id="PS50879"/>
    </source>
</evidence>
<dbReference type="EMBL" id="SJPK01000001">
    <property type="protein sequence ID" value="TWT75368.1"/>
    <property type="molecule type" value="Genomic_DNA"/>
</dbReference>
<keyword evidence="7 11" id="KW-0479">Metal-binding</keyword>
<keyword evidence="12" id="KW-0464">Manganese</keyword>
<dbReference type="AlphaFoldDB" id="A0A5C5YKR1"/>
<keyword evidence="8 11" id="KW-0255">Endonuclease</keyword>
<dbReference type="GO" id="GO:0046872">
    <property type="term" value="F:metal ion binding"/>
    <property type="evidence" value="ECO:0007669"/>
    <property type="project" value="UniProtKB-KW"/>
</dbReference>
<evidence type="ECO:0000256" key="4">
    <source>
        <dbReference type="ARBA" id="ARBA00012180"/>
    </source>
</evidence>
<dbReference type="SUPFAM" id="SSF55658">
    <property type="entry name" value="L9 N-domain-like"/>
    <property type="match status" value="1"/>
</dbReference>
<dbReference type="SUPFAM" id="SSF53098">
    <property type="entry name" value="Ribonuclease H-like"/>
    <property type="match status" value="1"/>
</dbReference>
<keyword evidence="6 11" id="KW-0540">Nuclease</keyword>
<evidence type="ECO:0000256" key="7">
    <source>
        <dbReference type="ARBA" id="ARBA00022723"/>
    </source>
</evidence>
<dbReference type="Gene3D" id="3.30.420.10">
    <property type="entry name" value="Ribonuclease H-like superfamily/Ribonuclease H"/>
    <property type="match status" value="1"/>
</dbReference>
<comment type="function">
    <text evidence="2 11">Endonuclease that specifically degrades the RNA of RNA-DNA hybrids.</text>
</comment>
<evidence type="ECO:0000256" key="3">
    <source>
        <dbReference type="ARBA" id="ARBA00005300"/>
    </source>
</evidence>
<dbReference type="InterPro" id="IPR002156">
    <property type="entry name" value="RNaseH_domain"/>
</dbReference>
<evidence type="ECO:0000256" key="5">
    <source>
        <dbReference type="ARBA" id="ARBA00017721"/>
    </source>
</evidence>
<dbReference type="Gene3D" id="3.40.970.10">
    <property type="entry name" value="Ribonuclease H1, N-terminal domain"/>
    <property type="match status" value="1"/>
</dbReference>
<evidence type="ECO:0000313" key="14">
    <source>
        <dbReference type="EMBL" id="TWT75368.1"/>
    </source>
</evidence>
<proteinExistence type="inferred from homology"/>
<reference evidence="14 15" key="1">
    <citation type="submission" date="2019-02" db="EMBL/GenBank/DDBJ databases">
        <title>Deep-cultivation of Planctomycetes and their phenomic and genomic characterization uncovers novel biology.</title>
        <authorList>
            <person name="Wiegand S."/>
            <person name="Jogler M."/>
            <person name="Boedeker C."/>
            <person name="Pinto D."/>
            <person name="Vollmers J."/>
            <person name="Rivas-Marin E."/>
            <person name="Kohn T."/>
            <person name="Peeters S.H."/>
            <person name="Heuer A."/>
            <person name="Rast P."/>
            <person name="Oberbeckmann S."/>
            <person name="Bunk B."/>
            <person name="Jeske O."/>
            <person name="Meyerdierks A."/>
            <person name="Storesund J.E."/>
            <person name="Kallscheuer N."/>
            <person name="Luecker S."/>
            <person name="Lage O.M."/>
            <person name="Pohl T."/>
            <person name="Merkel B.J."/>
            <person name="Hornburger P."/>
            <person name="Mueller R.-W."/>
            <person name="Bruemmer F."/>
            <person name="Labrenz M."/>
            <person name="Spormann A.M."/>
            <person name="Op Den Camp H."/>
            <person name="Overmann J."/>
            <person name="Amann R."/>
            <person name="Jetten M.S.M."/>
            <person name="Mascher T."/>
            <person name="Medema M.H."/>
            <person name="Devos D.P."/>
            <person name="Kaster A.-K."/>
            <person name="Ovreas L."/>
            <person name="Rohde M."/>
            <person name="Galperin M.Y."/>
            <person name="Jogler C."/>
        </authorList>
    </citation>
    <scope>NUCLEOTIDE SEQUENCE [LARGE SCALE GENOMIC DNA]</scope>
    <source>
        <strain evidence="14 15">CA85</strain>
    </source>
</reference>
<keyword evidence="11" id="KW-0963">Cytoplasm</keyword>
<dbReference type="EC" id="3.1.26.4" evidence="4 11"/>
<dbReference type="GO" id="GO:0003676">
    <property type="term" value="F:nucleic acid binding"/>
    <property type="evidence" value="ECO:0007669"/>
    <property type="project" value="UniProtKB-UniRule"/>
</dbReference>
<feature type="binding site" evidence="12">
    <location>
        <position position="214"/>
    </location>
    <ligand>
        <name>Mg(2+)</name>
        <dbReference type="ChEBI" id="CHEBI:18420"/>
        <label>1</label>
    </ligand>
</feature>
<comment type="similarity">
    <text evidence="3 11">Belongs to the RNase H family.</text>
</comment>
<dbReference type="PIRSF" id="PIRSF037839">
    <property type="entry name" value="Ribonuclease_H"/>
    <property type="match status" value="1"/>
</dbReference>
<dbReference type="InterPro" id="IPR037056">
    <property type="entry name" value="RNase_H1_N_sf"/>
</dbReference>
<dbReference type="InterPro" id="IPR036397">
    <property type="entry name" value="RNaseH_sf"/>
</dbReference>
<dbReference type="InterPro" id="IPR009027">
    <property type="entry name" value="Ribosomal_bL9/RNase_H1_N"/>
</dbReference>
<evidence type="ECO:0000256" key="10">
    <source>
        <dbReference type="ARBA" id="ARBA00022842"/>
    </source>
</evidence>
<dbReference type="InterPro" id="IPR012337">
    <property type="entry name" value="RNaseH-like_sf"/>
</dbReference>
<keyword evidence="9 11" id="KW-0378">Hydrolase</keyword>
<dbReference type="Proteomes" id="UP000318053">
    <property type="component" value="Unassembled WGS sequence"/>
</dbReference>
<organism evidence="14 15">
    <name type="scientific">Allorhodopirellula solitaria</name>
    <dbReference type="NCBI Taxonomy" id="2527987"/>
    <lineage>
        <taxon>Bacteria</taxon>
        <taxon>Pseudomonadati</taxon>
        <taxon>Planctomycetota</taxon>
        <taxon>Planctomycetia</taxon>
        <taxon>Pirellulales</taxon>
        <taxon>Pirellulaceae</taxon>
        <taxon>Allorhodopirellula</taxon>
    </lineage>
</organism>
<comment type="subcellular location">
    <subcellularLocation>
        <location evidence="11">Cytoplasm</location>
    </subcellularLocation>
</comment>
<dbReference type="PROSITE" id="PS50879">
    <property type="entry name" value="RNASE_H_1"/>
    <property type="match status" value="1"/>
</dbReference>
<dbReference type="InterPro" id="IPR011320">
    <property type="entry name" value="RNase_H1_N"/>
</dbReference>
<dbReference type="GO" id="GO:0004523">
    <property type="term" value="F:RNA-DNA hybrid ribonuclease activity"/>
    <property type="evidence" value="ECO:0007669"/>
    <property type="project" value="UniProtKB-UniRule"/>
</dbReference>
<dbReference type="RefSeq" id="WP_146389799.1">
    <property type="nucleotide sequence ID" value="NZ_SJPK01000001.1"/>
</dbReference>
<evidence type="ECO:0000256" key="12">
    <source>
        <dbReference type="PIRSR" id="PIRSR037839-1"/>
    </source>
</evidence>
<dbReference type="OrthoDB" id="9811552at2"/>
<evidence type="ECO:0000256" key="8">
    <source>
        <dbReference type="ARBA" id="ARBA00022759"/>
    </source>
</evidence>
<evidence type="ECO:0000256" key="2">
    <source>
        <dbReference type="ARBA" id="ARBA00004065"/>
    </source>
</evidence>
<comment type="cofactor">
    <cofactor evidence="1">
        <name>Mg(2+)</name>
        <dbReference type="ChEBI" id="CHEBI:18420"/>
    </cofactor>
</comment>
<keyword evidence="15" id="KW-1185">Reference proteome</keyword>
<dbReference type="FunFam" id="3.40.970.10:FF:000002">
    <property type="entry name" value="Ribonuclease H"/>
    <property type="match status" value="1"/>
</dbReference>
<evidence type="ECO:0000256" key="9">
    <source>
        <dbReference type="ARBA" id="ARBA00022801"/>
    </source>
</evidence>